<evidence type="ECO:0000313" key="2">
    <source>
        <dbReference type="Proteomes" id="UP001055879"/>
    </source>
</evidence>
<gene>
    <name evidence="1" type="ORF">L6452_36898</name>
</gene>
<keyword evidence="2" id="KW-1185">Reference proteome</keyword>
<dbReference type="EMBL" id="CM042060">
    <property type="protein sequence ID" value="KAI3677632.1"/>
    <property type="molecule type" value="Genomic_DNA"/>
</dbReference>
<reference evidence="2" key="1">
    <citation type="journal article" date="2022" name="Mol. Ecol. Resour.">
        <title>The genomes of chicory, endive, great burdock and yacon provide insights into Asteraceae palaeo-polyploidization history and plant inulin production.</title>
        <authorList>
            <person name="Fan W."/>
            <person name="Wang S."/>
            <person name="Wang H."/>
            <person name="Wang A."/>
            <person name="Jiang F."/>
            <person name="Liu H."/>
            <person name="Zhao H."/>
            <person name="Xu D."/>
            <person name="Zhang Y."/>
        </authorList>
    </citation>
    <scope>NUCLEOTIDE SEQUENCE [LARGE SCALE GENOMIC DNA]</scope>
    <source>
        <strain evidence="2">cv. Niubang</strain>
    </source>
</reference>
<comment type="caution">
    <text evidence="1">The sequence shown here is derived from an EMBL/GenBank/DDBJ whole genome shotgun (WGS) entry which is preliminary data.</text>
</comment>
<name>A0ACB8Y272_ARCLA</name>
<sequence>MLPCLDFRGYRNEIEATPLPVNPSLSVKPPPAAVDLNSPANRYSSAVTPRHFCIGIIEQFKSFYSSRSKASG</sequence>
<organism evidence="1 2">
    <name type="scientific">Arctium lappa</name>
    <name type="common">Greater burdock</name>
    <name type="synonym">Lappa major</name>
    <dbReference type="NCBI Taxonomy" id="4217"/>
    <lineage>
        <taxon>Eukaryota</taxon>
        <taxon>Viridiplantae</taxon>
        <taxon>Streptophyta</taxon>
        <taxon>Embryophyta</taxon>
        <taxon>Tracheophyta</taxon>
        <taxon>Spermatophyta</taxon>
        <taxon>Magnoliopsida</taxon>
        <taxon>eudicotyledons</taxon>
        <taxon>Gunneridae</taxon>
        <taxon>Pentapetalae</taxon>
        <taxon>asterids</taxon>
        <taxon>campanulids</taxon>
        <taxon>Asterales</taxon>
        <taxon>Asteraceae</taxon>
        <taxon>Carduoideae</taxon>
        <taxon>Cardueae</taxon>
        <taxon>Arctiinae</taxon>
        <taxon>Arctium</taxon>
    </lineage>
</organism>
<evidence type="ECO:0000313" key="1">
    <source>
        <dbReference type="EMBL" id="KAI3677632.1"/>
    </source>
</evidence>
<accession>A0ACB8Y272</accession>
<protein>
    <submittedName>
        <fullName evidence="1">Uncharacterized protein</fullName>
    </submittedName>
</protein>
<dbReference type="Proteomes" id="UP001055879">
    <property type="component" value="Linkage Group LG14"/>
</dbReference>
<reference evidence="1 2" key="2">
    <citation type="journal article" date="2022" name="Mol. Ecol. Resour.">
        <title>The genomes of chicory, endive, great burdock and yacon provide insights into Asteraceae paleo-polyploidization history and plant inulin production.</title>
        <authorList>
            <person name="Fan W."/>
            <person name="Wang S."/>
            <person name="Wang H."/>
            <person name="Wang A."/>
            <person name="Jiang F."/>
            <person name="Liu H."/>
            <person name="Zhao H."/>
            <person name="Xu D."/>
            <person name="Zhang Y."/>
        </authorList>
    </citation>
    <scope>NUCLEOTIDE SEQUENCE [LARGE SCALE GENOMIC DNA]</scope>
    <source>
        <strain evidence="2">cv. Niubang</strain>
    </source>
</reference>
<proteinExistence type="predicted"/>